<evidence type="ECO:0000256" key="3">
    <source>
        <dbReference type="ARBA" id="ARBA00022679"/>
    </source>
</evidence>
<dbReference type="Pfam" id="PF03841">
    <property type="entry name" value="SelA"/>
    <property type="match status" value="1"/>
</dbReference>
<comment type="subcellular location">
    <subcellularLocation>
        <location evidence="8">Cytoplasm</location>
    </subcellularLocation>
</comment>
<dbReference type="InterPro" id="IPR018319">
    <property type="entry name" value="SelA-like"/>
</dbReference>
<evidence type="ECO:0000313" key="11">
    <source>
        <dbReference type="Proteomes" id="UP000306477"/>
    </source>
</evidence>
<reference evidence="10 11" key="1">
    <citation type="journal article" date="2019" name="Indoor Air">
        <title>Impacts of indoor surface finishes on bacterial viability.</title>
        <authorList>
            <person name="Hu J."/>
            <person name="Maamar S.B."/>
            <person name="Glawe A.J."/>
            <person name="Gottel N."/>
            <person name="Gilbert J.A."/>
            <person name="Hartmann E.M."/>
        </authorList>
    </citation>
    <scope>NUCLEOTIDE SEQUENCE [LARGE SCALE GENOMIC DNA]</scope>
    <source>
        <strain evidence="10 11">AF060A6</strain>
    </source>
</reference>
<dbReference type="EMBL" id="SLUB01000027">
    <property type="protein sequence ID" value="THE11514.1"/>
    <property type="molecule type" value="Genomic_DNA"/>
</dbReference>
<dbReference type="PANTHER" id="PTHR32328">
    <property type="entry name" value="L-SERYL-TRNA(SEC) SELENIUM TRANSFERASE"/>
    <property type="match status" value="1"/>
</dbReference>
<comment type="catalytic activity">
    <reaction evidence="8">
        <text>L-seryl-tRNA(Sec) + selenophosphate + H(+) = L-selenocysteinyl-tRNA(Sec) + phosphate</text>
        <dbReference type="Rhea" id="RHEA:22728"/>
        <dbReference type="Rhea" id="RHEA-COMP:9742"/>
        <dbReference type="Rhea" id="RHEA-COMP:9743"/>
        <dbReference type="ChEBI" id="CHEBI:15378"/>
        <dbReference type="ChEBI" id="CHEBI:16144"/>
        <dbReference type="ChEBI" id="CHEBI:43474"/>
        <dbReference type="ChEBI" id="CHEBI:78533"/>
        <dbReference type="ChEBI" id="CHEBI:78573"/>
        <dbReference type="EC" id="2.9.1.1"/>
    </reaction>
</comment>
<organism evidence="10 11">
    <name type="scientific">Bacillus timonensis</name>
    <dbReference type="NCBI Taxonomy" id="1033734"/>
    <lineage>
        <taxon>Bacteria</taxon>
        <taxon>Bacillati</taxon>
        <taxon>Bacillota</taxon>
        <taxon>Bacilli</taxon>
        <taxon>Bacillales</taxon>
        <taxon>Bacillaceae</taxon>
        <taxon>Bacillus</taxon>
    </lineage>
</organism>
<evidence type="ECO:0000256" key="4">
    <source>
        <dbReference type="ARBA" id="ARBA00022898"/>
    </source>
</evidence>
<keyword evidence="6 8" id="KW-0711">Selenium</keyword>
<dbReference type="AlphaFoldDB" id="A0A4S3PQB7"/>
<dbReference type="InterPro" id="IPR004534">
    <property type="entry name" value="SelA_trans"/>
</dbReference>
<dbReference type="GO" id="GO:0005737">
    <property type="term" value="C:cytoplasm"/>
    <property type="evidence" value="ECO:0007669"/>
    <property type="project" value="UniProtKB-SubCell"/>
</dbReference>
<comment type="caution">
    <text evidence="10">The sequence shown here is derived from an EMBL/GenBank/DDBJ whole genome shotgun (WGS) entry which is preliminary data.</text>
</comment>
<evidence type="ECO:0000256" key="1">
    <source>
        <dbReference type="ARBA" id="ARBA00001933"/>
    </source>
</evidence>
<name>A0A4S3PQB7_9BACI</name>
<comment type="pathway">
    <text evidence="8">Aminoacyl-tRNA biosynthesis; selenocysteinyl-tRNA(Sec) biosynthesis; selenocysteinyl-tRNA(Sec) from L-seryl-tRNA(Sec) (bacterial route): step 1/1.</text>
</comment>
<dbReference type="Gene3D" id="3.90.1150.180">
    <property type="match status" value="1"/>
</dbReference>
<accession>A0A4S3PQB7</accession>
<dbReference type="SUPFAM" id="SSF53383">
    <property type="entry name" value="PLP-dependent transferases"/>
    <property type="match status" value="1"/>
</dbReference>
<dbReference type="GO" id="GO:0004125">
    <property type="term" value="F:L-seryl-tRNA(Sec) selenium transferase activity"/>
    <property type="evidence" value="ECO:0007669"/>
    <property type="project" value="UniProtKB-UniRule"/>
</dbReference>
<dbReference type="RefSeq" id="WP_136380303.1">
    <property type="nucleotide sequence ID" value="NZ_SLUB01000027.1"/>
</dbReference>
<evidence type="ECO:0000256" key="7">
    <source>
        <dbReference type="ARBA" id="ARBA00044507"/>
    </source>
</evidence>
<keyword evidence="2 8" id="KW-0963">Cytoplasm</keyword>
<keyword evidence="11" id="KW-1185">Reference proteome</keyword>
<dbReference type="EC" id="2.9.1.1" evidence="8"/>
<evidence type="ECO:0000256" key="6">
    <source>
        <dbReference type="ARBA" id="ARBA00023266"/>
    </source>
</evidence>
<feature type="modified residue" description="N6-(pyridoxal phosphate)lysine" evidence="8 9">
    <location>
        <position position="300"/>
    </location>
</feature>
<proteinExistence type="inferred from homology"/>
<keyword evidence="4 8" id="KW-0663">Pyridoxal phosphate</keyword>
<evidence type="ECO:0000256" key="8">
    <source>
        <dbReference type="HAMAP-Rule" id="MF_00423"/>
    </source>
</evidence>
<comment type="similarity">
    <text evidence="7 8">Belongs to the SelA family.</text>
</comment>
<dbReference type="NCBIfam" id="TIGR00474">
    <property type="entry name" value="selA"/>
    <property type="match status" value="1"/>
</dbReference>
<evidence type="ECO:0000256" key="9">
    <source>
        <dbReference type="PIRSR" id="PIRSR618319-50"/>
    </source>
</evidence>
<dbReference type="PANTHER" id="PTHR32328:SF0">
    <property type="entry name" value="L-SERYL-TRNA(SEC) SELENIUM TRANSFERASE"/>
    <property type="match status" value="1"/>
</dbReference>
<comment type="cofactor">
    <cofactor evidence="1 8 9">
        <name>pyridoxal 5'-phosphate</name>
        <dbReference type="ChEBI" id="CHEBI:597326"/>
    </cofactor>
</comment>
<dbReference type="GO" id="GO:0001514">
    <property type="term" value="P:selenocysteine incorporation"/>
    <property type="evidence" value="ECO:0007669"/>
    <property type="project" value="UniProtKB-UniRule"/>
</dbReference>
<dbReference type="Gene3D" id="3.40.640.10">
    <property type="entry name" value="Type I PLP-dependent aspartate aminotransferase-like (Major domain)"/>
    <property type="match status" value="1"/>
</dbReference>
<dbReference type="Proteomes" id="UP000306477">
    <property type="component" value="Unassembled WGS sequence"/>
</dbReference>
<comment type="function">
    <text evidence="8">Converts seryl-tRNA(Sec) to selenocysteinyl-tRNA(Sec) required for selenoprotein biosynthesis.</text>
</comment>
<keyword evidence="3 8" id="KW-0808">Transferase</keyword>
<protein>
    <recommendedName>
        <fullName evidence="8">L-seryl-tRNA(Sec) selenium transferase</fullName>
        <ecNumber evidence="8">2.9.1.1</ecNumber>
    </recommendedName>
    <alternativeName>
        <fullName evidence="8">Selenocysteine synthase</fullName>
        <shortName evidence="8">Sec synthase</shortName>
    </alternativeName>
    <alternativeName>
        <fullName evidence="8">Selenocysteinyl-tRNA(Sec) synthase</fullName>
    </alternativeName>
</protein>
<dbReference type="InterPro" id="IPR015424">
    <property type="entry name" value="PyrdxlP-dep_Trfase"/>
</dbReference>
<evidence type="ECO:0000256" key="2">
    <source>
        <dbReference type="ARBA" id="ARBA00022490"/>
    </source>
</evidence>
<dbReference type="InterPro" id="IPR015421">
    <property type="entry name" value="PyrdxlP-dep_Trfase_major"/>
</dbReference>
<sequence>MNNIFKLLPAIHDLQAHPSFEQFLILHQVEKDYLTDVLRDVVTEIRKDILHGKWDKQISSKEEMMAIIFQEGEEELVYRTNYYLTKTINATGTVLHTNLGRARLSDQAIQHVVDISKGYSNLEYDISEGKRGSRHSIVESLLKELTGAESAMVVNNNAAAVFIVLRALAKNQEVIVSRGQLVEIGGSFRISAIMEESGARLVEVGTTNKTHLDDYDDAITEDTAMILKVHTSNFKTIGFTKTVEVSELLTLKEEKEDLVIYEDLGSGVLYDFKQLGIGDEPVISEILQQGVDLVSFSGDKLLGGPQAGIIVGKKELINRLKKHQLARVLRVDKMTYAALEATLFSYLKGRYSDVPTIRDILAPKEEIMDRCQYFSHLLLEKTDQFSIQLREDGSPIGGGTMPGVEVPTHVVCLTHSEKSAEDVAKQLRLHSTPIIVRIKNNEVVLDFRTIRKEEINEIVEAFTLIG</sequence>
<keyword evidence="5 8" id="KW-0648">Protein biosynthesis</keyword>
<dbReference type="GO" id="GO:0001717">
    <property type="term" value="P:conversion of seryl-tRNAsec to selenocys-tRNAsec"/>
    <property type="evidence" value="ECO:0007669"/>
    <property type="project" value="UniProtKB-UniRule"/>
</dbReference>
<evidence type="ECO:0000313" key="10">
    <source>
        <dbReference type="EMBL" id="THE11514.1"/>
    </source>
</evidence>
<dbReference type="HAMAP" id="MF_00423">
    <property type="entry name" value="SelA"/>
    <property type="match status" value="1"/>
</dbReference>
<evidence type="ECO:0000256" key="5">
    <source>
        <dbReference type="ARBA" id="ARBA00022917"/>
    </source>
</evidence>
<gene>
    <name evidence="8" type="primary">selA</name>
    <name evidence="10" type="ORF">E1I69_14520</name>
</gene>
<dbReference type="UniPathway" id="UPA00906">
    <property type="reaction ID" value="UER00896"/>
</dbReference>
<dbReference type="OrthoDB" id="9787096at2"/>